<name>A0ABR2N110_9ASPA</name>
<dbReference type="PANTHER" id="PTHR31096">
    <property type="entry name" value="ACT DOMAIN-CONTAINING PROTEIN ACR4-RELATED"/>
    <property type="match status" value="1"/>
</dbReference>
<sequence>MLLFRVLRVEEKVCRADRPIMYEIIIVSGSRDGSGISIYVLGCTEAIGGCMGFLLLSRLPFVAINIPNATTPTAVEEGRSNGTDLVPTPKVIIDLDSDPDATIVEITFGDRLGALLDTMRALKSLGLNVVKANVYLDSSGKHNSSTGRKVDDPELLEAIRLTIINNLLEYHPESSTKLAMGVAFGVKPPKEQIDVDIATHVNIYADGPERSLLVVETVDRPGLLIDLVKTITDINVTVQSGEFDTEGLLAKAKFHVSYKDEALRKPLEQVLANSLRYYLKRPTTEEDSY</sequence>
<evidence type="ECO:0000256" key="2">
    <source>
        <dbReference type="RuleBase" id="RU369043"/>
    </source>
</evidence>
<organism evidence="3 4">
    <name type="scientific">Platanthera guangdongensis</name>
    <dbReference type="NCBI Taxonomy" id="2320717"/>
    <lineage>
        <taxon>Eukaryota</taxon>
        <taxon>Viridiplantae</taxon>
        <taxon>Streptophyta</taxon>
        <taxon>Embryophyta</taxon>
        <taxon>Tracheophyta</taxon>
        <taxon>Spermatophyta</taxon>
        <taxon>Magnoliopsida</taxon>
        <taxon>Liliopsida</taxon>
        <taxon>Asparagales</taxon>
        <taxon>Orchidaceae</taxon>
        <taxon>Orchidoideae</taxon>
        <taxon>Orchideae</taxon>
        <taxon>Orchidinae</taxon>
        <taxon>Platanthera</taxon>
    </lineage>
</organism>
<evidence type="ECO:0000313" key="4">
    <source>
        <dbReference type="Proteomes" id="UP001412067"/>
    </source>
</evidence>
<reference evidence="3 4" key="1">
    <citation type="journal article" date="2022" name="Nat. Plants">
        <title>Genomes of leafy and leafless Platanthera orchids illuminate the evolution of mycoheterotrophy.</title>
        <authorList>
            <person name="Li M.H."/>
            <person name="Liu K.W."/>
            <person name="Li Z."/>
            <person name="Lu H.C."/>
            <person name="Ye Q.L."/>
            <person name="Zhang D."/>
            <person name="Wang J.Y."/>
            <person name="Li Y.F."/>
            <person name="Zhong Z.M."/>
            <person name="Liu X."/>
            <person name="Yu X."/>
            <person name="Liu D.K."/>
            <person name="Tu X.D."/>
            <person name="Liu B."/>
            <person name="Hao Y."/>
            <person name="Liao X.Y."/>
            <person name="Jiang Y.T."/>
            <person name="Sun W.H."/>
            <person name="Chen J."/>
            <person name="Chen Y.Q."/>
            <person name="Ai Y."/>
            <person name="Zhai J.W."/>
            <person name="Wu S.S."/>
            <person name="Zhou Z."/>
            <person name="Hsiao Y.Y."/>
            <person name="Wu W.L."/>
            <person name="Chen Y.Y."/>
            <person name="Lin Y.F."/>
            <person name="Hsu J.L."/>
            <person name="Li C.Y."/>
            <person name="Wang Z.W."/>
            <person name="Zhao X."/>
            <person name="Zhong W.Y."/>
            <person name="Ma X.K."/>
            <person name="Ma L."/>
            <person name="Huang J."/>
            <person name="Chen G.Z."/>
            <person name="Huang M.Z."/>
            <person name="Huang L."/>
            <person name="Peng D.H."/>
            <person name="Luo Y.B."/>
            <person name="Zou S.Q."/>
            <person name="Chen S.P."/>
            <person name="Lan S."/>
            <person name="Tsai W.C."/>
            <person name="Van de Peer Y."/>
            <person name="Liu Z.J."/>
        </authorList>
    </citation>
    <scope>NUCLEOTIDE SEQUENCE [LARGE SCALE GENOMIC DNA]</scope>
    <source>
        <strain evidence="3">Lor288</strain>
    </source>
</reference>
<proteinExistence type="predicted"/>
<dbReference type="Proteomes" id="UP001412067">
    <property type="component" value="Unassembled WGS sequence"/>
</dbReference>
<protein>
    <recommendedName>
        <fullName evidence="2">ACT domain-containing protein ACR</fullName>
    </recommendedName>
    <alternativeName>
        <fullName evidence="2">Protein ACT DOMAIN REPEATS</fullName>
    </alternativeName>
</protein>
<dbReference type="PANTHER" id="PTHR31096:SF16">
    <property type="entry name" value="ACT DOMAIN-CONTAINING PROTEIN ACR11"/>
    <property type="match status" value="1"/>
</dbReference>
<dbReference type="InterPro" id="IPR045865">
    <property type="entry name" value="ACT-like_dom_sf"/>
</dbReference>
<dbReference type="InterPro" id="IPR040217">
    <property type="entry name" value="ACR1-12"/>
</dbReference>
<keyword evidence="1 2" id="KW-0677">Repeat</keyword>
<comment type="caution">
    <text evidence="3">The sequence shown here is derived from an EMBL/GenBank/DDBJ whole genome shotgun (WGS) entry which is preliminary data.</text>
</comment>
<keyword evidence="4" id="KW-1185">Reference proteome</keyword>
<comment type="function">
    <text evidence="2">Binds amino acids.</text>
</comment>
<accession>A0ABR2N110</accession>
<dbReference type="SUPFAM" id="SSF55021">
    <property type="entry name" value="ACT-like"/>
    <property type="match status" value="1"/>
</dbReference>
<gene>
    <name evidence="3" type="ORF">KSP40_PGU019525</name>
</gene>
<dbReference type="EMBL" id="JBBWWR010000002">
    <property type="protein sequence ID" value="KAK8970182.1"/>
    <property type="molecule type" value="Genomic_DNA"/>
</dbReference>
<evidence type="ECO:0000313" key="3">
    <source>
        <dbReference type="EMBL" id="KAK8970182.1"/>
    </source>
</evidence>
<evidence type="ECO:0000256" key="1">
    <source>
        <dbReference type="ARBA" id="ARBA00022737"/>
    </source>
</evidence>